<keyword evidence="3" id="KW-1185">Reference proteome</keyword>
<evidence type="ECO:0008006" key="4">
    <source>
        <dbReference type="Google" id="ProtNLM"/>
    </source>
</evidence>
<sequence>MKSWKIQEYQQTLLTKKSRYLQAKENIALLKPATSSSVWDVSYVPGCRYDGSKAVDGQFGVEMDLCQCFATADGAGGPNWLCVDMLNINQVRAAAEGPLTIYIIDLLGIRKQTLKINSIYTWF</sequence>
<dbReference type="OrthoDB" id="6102375at2759"/>
<dbReference type="EMBL" id="AMQM01004412">
    <property type="status" value="NOT_ANNOTATED_CDS"/>
    <property type="molecule type" value="Genomic_DNA"/>
</dbReference>
<reference evidence="2" key="3">
    <citation type="submission" date="2015-06" db="UniProtKB">
        <authorList>
            <consortium name="EnsemblMetazoa"/>
        </authorList>
    </citation>
    <scope>IDENTIFICATION</scope>
</reference>
<dbReference type="InParanoid" id="T1F661"/>
<proteinExistence type="predicted"/>
<dbReference type="HOGENOM" id="CLU_2017698_0_0_1"/>
<dbReference type="GeneID" id="20204310"/>
<evidence type="ECO:0000313" key="3">
    <source>
        <dbReference type="Proteomes" id="UP000015101"/>
    </source>
</evidence>
<dbReference type="CTD" id="20204310"/>
<dbReference type="InterPro" id="IPR008979">
    <property type="entry name" value="Galactose-bd-like_sf"/>
</dbReference>
<dbReference type="RefSeq" id="XP_009017846.1">
    <property type="nucleotide sequence ID" value="XM_009019598.1"/>
</dbReference>
<name>T1F661_HELRO</name>
<protein>
    <recommendedName>
        <fullName evidence="4">Fucolectin tachylectin-4 pentraxin-1 domain-containing protein</fullName>
    </recommendedName>
</protein>
<reference evidence="1 3" key="2">
    <citation type="journal article" date="2013" name="Nature">
        <title>Insights into bilaterian evolution from three spiralian genomes.</title>
        <authorList>
            <person name="Simakov O."/>
            <person name="Marletaz F."/>
            <person name="Cho S.J."/>
            <person name="Edsinger-Gonzales E."/>
            <person name="Havlak P."/>
            <person name="Hellsten U."/>
            <person name="Kuo D.H."/>
            <person name="Larsson T."/>
            <person name="Lv J."/>
            <person name="Arendt D."/>
            <person name="Savage R."/>
            <person name="Osoegawa K."/>
            <person name="de Jong P."/>
            <person name="Grimwood J."/>
            <person name="Chapman J.A."/>
            <person name="Shapiro H."/>
            <person name="Aerts A."/>
            <person name="Otillar R.P."/>
            <person name="Terry A.Y."/>
            <person name="Boore J.L."/>
            <person name="Grigoriev I.V."/>
            <person name="Lindberg D.R."/>
            <person name="Seaver E.C."/>
            <person name="Weisblat D.A."/>
            <person name="Putnam N.H."/>
            <person name="Rokhsar D.S."/>
        </authorList>
    </citation>
    <scope>NUCLEOTIDE SEQUENCE</scope>
</reference>
<dbReference type="EnsemblMetazoa" id="HelroT172938">
    <property type="protein sequence ID" value="HelroP172938"/>
    <property type="gene ID" value="HelroG172938"/>
</dbReference>
<gene>
    <name evidence="2" type="primary">20204310</name>
    <name evidence="1" type="ORF">HELRODRAFT_172938</name>
</gene>
<dbReference type="KEGG" id="hro:HELRODRAFT_172938"/>
<evidence type="ECO:0000313" key="1">
    <source>
        <dbReference type="EMBL" id="ESO03910.1"/>
    </source>
</evidence>
<dbReference type="EMBL" id="KB096551">
    <property type="protein sequence ID" value="ESO03910.1"/>
    <property type="molecule type" value="Genomic_DNA"/>
</dbReference>
<evidence type="ECO:0000313" key="2">
    <source>
        <dbReference type="EnsemblMetazoa" id="HelroP172938"/>
    </source>
</evidence>
<organism evidence="2 3">
    <name type="scientific">Helobdella robusta</name>
    <name type="common">Californian leech</name>
    <dbReference type="NCBI Taxonomy" id="6412"/>
    <lineage>
        <taxon>Eukaryota</taxon>
        <taxon>Metazoa</taxon>
        <taxon>Spiralia</taxon>
        <taxon>Lophotrochozoa</taxon>
        <taxon>Annelida</taxon>
        <taxon>Clitellata</taxon>
        <taxon>Hirudinea</taxon>
        <taxon>Rhynchobdellida</taxon>
        <taxon>Glossiphoniidae</taxon>
        <taxon>Helobdella</taxon>
    </lineage>
</organism>
<dbReference type="AlphaFoldDB" id="T1F661"/>
<dbReference type="Proteomes" id="UP000015101">
    <property type="component" value="Unassembled WGS sequence"/>
</dbReference>
<dbReference type="SUPFAM" id="SSF49785">
    <property type="entry name" value="Galactose-binding domain-like"/>
    <property type="match status" value="1"/>
</dbReference>
<dbReference type="Gene3D" id="2.60.120.260">
    <property type="entry name" value="Galactose-binding domain-like"/>
    <property type="match status" value="1"/>
</dbReference>
<accession>T1F661</accession>
<reference evidence="3" key="1">
    <citation type="submission" date="2012-12" db="EMBL/GenBank/DDBJ databases">
        <authorList>
            <person name="Hellsten U."/>
            <person name="Grimwood J."/>
            <person name="Chapman J.A."/>
            <person name="Shapiro H."/>
            <person name="Aerts A."/>
            <person name="Otillar R.P."/>
            <person name="Terry A.Y."/>
            <person name="Boore J.L."/>
            <person name="Simakov O."/>
            <person name="Marletaz F."/>
            <person name="Cho S.-J."/>
            <person name="Edsinger-Gonzales E."/>
            <person name="Havlak P."/>
            <person name="Kuo D.-H."/>
            <person name="Larsson T."/>
            <person name="Lv J."/>
            <person name="Arendt D."/>
            <person name="Savage R."/>
            <person name="Osoegawa K."/>
            <person name="de Jong P."/>
            <person name="Lindberg D.R."/>
            <person name="Seaver E.C."/>
            <person name="Weisblat D.A."/>
            <person name="Putnam N.H."/>
            <person name="Grigoriev I.V."/>
            <person name="Rokhsar D.S."/>
        </authorList>
    </citation>
    <scope>NUCLEOTIDE SEQUENCE</scope>
</reference>